<keyword evidence="3" id="KW-1185">Reference proteome</keyword>
<evidence type="ECO:0000256" key="1">
    <source>
        <dbReference type="SAM" id="MobiDB-lite"/>
    </source>
</evidence>
<name>A0AAE0FD91_9CHLO</name>
<accession>A0AAE0FD91</accession>
<reference evidence="2 3" key="1">
    <citation type="journal article" date="2015" name="Genome Biol. Evol.">
        <title>Comparative Genomics of a Bacterivorous Green Alga Reveals Evolutionary Causalities and Consequences of Phago-Mixotrophic Mode of Nutrition.</title>
        <authorList>
            <person name="Burns J.A."/>
            <person name="Paasch A."/>
            <person name="Narechania A."/>
            <person name="Kim E."/>
        </authorList>
    </citation>
    <scope>NUCLEOTIDE SEQUENCE [LARGE SCALE GENOMIC DNA]</scope>
    <source>
        <strain evidence="2 3">PLY_AMNH</strain>
    </source>
</reference>
<dbReference type="AlphaFoldDB" id="A0AAE0FD91"/>
<dbReference type="EMBL" id="LGRX02020789">
    <property type="protein sequence ID" value="KAK3257263.1"/>
    <property type="molecule type" value="Genomic_DNA"/>
</dbReference>
<dbReference type="Proteomes" id="UP001190700">
    <property type="component" value="Unassembled WGS sequence"/>
</dbReference>
<gene>
    <name evidence="2" type="ORF">CYMTET_33643</name>
</gene>
<sequence>MAERAAGARRARQTRRGSEDGVNFAKVKAGGHVGSDLRVWLQAHSTDEVMENVVDIKGETHLVGKLREVVNDVKRKIVQLKFEKGVTAVWDHWACEVVKKLGVYPLKLPPADAWKKYGVRKVTAEMVKDLRVPKVVENFVRRRTMPLTTGPLAVLNKNLKDTPVTTVNFGESMEKAFTEYAVQFAGAAQRVQDVAILQLLPVTLTVDAWTLSLWHTMTSTRGVLQHWVELRDEEAKLIFRVNFERFNRLLLRLVV</sequence>
<protein>
    <submittedName>
        <fullName evidence="2">Uncharacterized protein</fullName>
    </submittedName>
</protein>
<proteinExistence type="predicted"/>
<evidence type="ECO:0000313" key="2">
    <source>
        <dbReference type="EMBL" id="KAK3257263.1"/>
    </source>
</evidence>
<comment type="caution">
    <text evidence="2">The sequence shown here is derived from an EMBL/GenBank/DDBJ whole genome shotgun (WGS) entry which is preliminary data.</text>
</comment>
<organism evidence="2 3">
    <name type="scientific">Cymbomonas tetramitiformis</name>
    <dbReference type="NCBI Taxonomy" id="36881"/>
    <lineage>
        <taxon>Eukaryota</taxon>
        <taxon>Viridiplantae</taxon>
        <taxon>Chlorophyta</taxon>
        <taxon>Pyramimonadophyceae</taxon>
        <taxon>Pyramimonadales</taxon>
        <taxon>Pyramimonadaceae</taxon>
        <taxon>Cymbomonas</taxon>
    </lineage>
</organism>
<evidence type="ECO:0000313" key="3">
    <source>
        <dbReference type="Proteomes" id="UP001190700"/>
    </source>
</evidence>
<feature type="region of interest" description="Disordered" evidence="1">
    <location>
        <begin position="1"/>
        <end position="20"/>
    </location>
</feature>